<gene>
    <name evidence="1" type="ORF">SLOPH_1865</name>
</gene>
<dbReference type="EMBL" id="ATCN01000487">
    <property type="protein sequence ID" value="EPR78911.1"/>
    <property type="molecule type" value="Genomic_DNA"/>
</dbReference>
<keyword evidence="2" id="KW-1185">Reference proteome</keyword>
<dbReference type="Proteomes" id="UP000014978">
    <property type="component" value="Unassembled WGS sequence"/>
</dbReference>
<evidence type="ECO:0000313" key="1">
    <source>
        <dbReference type="EMBL" id="EPR78911.1"/>
    </source>
</evidence>
<proteinExistence type="predicted"/>
<name>S7W7V9_SPRLO</name>
<dbReference type="InParanoid" id="S7W7V9"/>
<dbReference type="AlphaFoldDB" id="S7W7V9"/>
<dbReference type="OrthoDB" id="2195891at2759"/>
<evidence type="ECO:0000313" key="2">
    <source>
        <dbReference type="Proteomes" id="UP000014978"/>
    </source>
</evidence>
<sequence>MVFEIKLKNKPLSIYSSGEDVYIGDFMGNLYLLKNGLKIIYVIDQPISSIVVDNGDIYYSTWKGEIYKNNEKIKIGDDIIKNINFYKNELYAFIGDYMIILENMKIKKKINLDSKVLCSMVNNDILYLGFSIPKICSYNNFEITDIETFHEAGILHLNYNDGLITSSADKSIRKNNNIIYKSDVWCRGTLNNLIWEDKRILKEGEVIIEHSDIIQGVVKVKDRIISIGLDCMIKIYKELDEELPDILAEL</sequence>
<dbReference type="HOGENOM" id="CLU_087656_0_0_1"/>
<dbReference type="VEuPathDB" id="MicrosporidiaDB:SLOPH_1865"/>
<protein>
    <submittedName>
        <fullName evidence="1">Uncharacterized protein</fullName>
    </submittedName>
</protein>
<reference evidence="2" key="1">
    <citation type="journal article" date="2013" name="PLoS Genet.">
        <title>The genome of Spraguea lophii and the basis of host-microsporidian interactions.</title>
        <authorList>
            <person name="Campbell S.E."/>
            <person name="Williams T.A."/>
            <person name="Yousuf A."/>
            <person name="Soanes D.M."/>
            <person name="Paszkiewicz K.H."/>
            <person name="Williams B.A.P."/>
        </authorList>
    </citation>
    <scope>NUCLEOTIDE SEQUENCE [LARGE SCALE GENOMIC DNA]</scope>
    <source>
        <strain evidence="2">42_110</strain>
    </source>
</reference>
<accession>S7W7V9</accession>
<comment type="caution">
    <text evidence="1">The sequence shown here is derived from an EMBL/GenBank/DDBJ whole genome shotgun (WGS) entry which is preliminary data.</text>
</comment>
<dbReference type="OMA" id="FNDKPLC"/>
<organism evidence="1 2">
    <name type="scientific">Spraguea lophii (strain 42_110)</name>
    <name type="common">Microsporidian parasite</name>
    <dbReference type="NCBI Taxonomy" id="1358809"/>
    <lineage>
        <taxon>Eukaryota</taxon>
        <taxon>Fungi</taxon>
        <taxon>Fungi incertae sedis</taxon>
        <taxon>Microsporidia</taxon>
        <taxon>Spragueidae</taxon>
        <taxon>Spraguea</taxon>
    </lineage>
</organism>